<keyword evidence="5" id="KW-1185">Reference proteome</keyword>
<dbReference type="Pfam" id="PF00583">
    <property type="entry name" value="Acetyltransf_1"/>
    <property type="match status" value="1"/>
</dbReference>
<dbReference type="AlphaFoldDB" id="A0A2U1ATZ7"/>
<comment type="caution">
    <text evidence="4">The sequence shown here is derived from an EMBL/GenBank/DDBJ whole genome shotgun (WGS) entry which is preliminary data.</text>
</comment>
<dbReference type="PANTHER" id="PTHR43877">
    <property type="entry name" value="AMINOALKYLPHOSPHONATE N-ACETYLTRANSFERASE-RELATED-RELATED"/>
    <property type="match status" value="1"/>
</dbReference>
<dbReference type="GO" id="GO:0016747">
    <property type="term" value="F:acyltransferase activity, transferring groups other than amino-acyl groups"/>
    <property type="evidence" value="ECO:0007669"/>
    <property type="project" value="InterPro"/>
</dbReference>
<dbReference type="Proteomes" id="UP000245466">
    <property type="component" value="Unassembled WGS sequence"/>
</dbReference>
<dbReference type="RefSeq" id="WP_116544043.1">
    <property type="nucleotide sequence ID" value="NZ_QEKI01000009.1"/>
</dbReference>
<dbReference type="EMBL" id="QEKI01000009">
    <property type="protein sequence ID" value="PVY39896.1"/>
    <property type="molecule type" value="Genomic_DNA"/>
</dbReference>
<evidence type="ECO:0000313" key="4">
    <source>
        <dbReference type="EMBL" id="PVY39896.1"/>
    </source>
</evidence>
<evidence type="ECO:0000313" key="5">
    <source>
        <dbReference type="Proteomes" id="UP000245466"/>
    </source>
</evidence>
<keyword evidence="4" id="KW-0689">Ribosomal protein</keyword>
<feature type="domain" description="N-acetyltransferase" evidence="3">
    <location>
        <begin position="1"/>
        <end position="150"/>
    </location>
</feature>
<keyword evidence="1" id="KW-0808">Transferase</keyword>
<accession>A0A2U1ATZ7</accession>
<dbReference type="PROSITE" id="PS51186">
    <property type="entry name" value="GNAT"/>
    <property type="match status" value="1"/>
</dbReference>
<organism evidence="4 5">
    <name type="scientific">Pontibacter virosus</name>
    <dbReference type="NCBI Taxonomy" id="1765052"/>
    <lineage>
        <taxon>Bacteria</taxon>
        <taxon>Pseudomonadati</taxon>
        <taxon>Bacteroidota</taxon>
        <taxon>Cytophagia</taxon>
        <taxon>Cytophagales</taxon>
        <taxon>Hymenobacteraceae</taxon>
        <taxon>Pontibacter</taxon>
    </lineage>
</organism>
<dbReference type="Gene3D" id="3.40.630.30">
    <property type="match status" value="1"/>
</dbReference>
<dbReference type="OrthoDB" id="9803233at2"/>
<dbReference type="GO" id="GO:0005840">
    <property type="term" value="C:ribosome"/>
    <property type="evidence" value="ECO:0007669"/>
    <property type="project" value="UniProtKB-KW"/>
</dbReference>
<reference evidence="4 5" key="1">
    <citation type="submission" date="2018-04" db="EMBL/GenBank/DDBJ databases">
        <title>Genomic Encyclopedia of Type Strains, Phase IV (KMG-IV): sequencing the most valuable type-strain genomes for metagenomic binning, comparative biology and taxonomic classification.</title>
        <authorList>
            <person name="Goeker M."/>
        </authorList>
    </citation>
    <scope>NUCLEOTIDE SEQUENCE [LARGE SCALE GENOMIC DNA]</scope>
    <source>
        <strain evidence="4 5">DSM 100231</strain>
    </source>
</reference>
<gene>
    <name evidence="4" type="ORF">C8E01_10940</name>
</gene>
<dbReference type="InterPro" id="IPR016181">
    <property type="entry name" value="Acyl_CoA_acyltransferase"/>
</dbReference>
<dbReference type="InterPro" id="IPR050832">
    <property type="entry name" value="Bact_Acetyltransf"/>
</dbReference>
<sequence>MLYLKRTDSDDPDFVALVKLLDADLAIRDGEEHAFYAQYNKIDKIKHVVLAYENGKALGCGAIKEYEPGTVEVKRMYVQPAGRGQGIASQVLAELEAWACELSFEKCILETGLKQPEAIGLYKKNGYQLIPNYGQYAGVENSVCFEKELH</sequence>
<dbReference type="SUPFAM" id="SSF55729">
    <property type="entry name" value="Acyl-CoA N-acyltransferases (Nat)"/>
    <property type="match status" value="1"/>
</dbReference>
<evidence type="ECO:0000256" key="1">
    <source>
        <dbReference type="ARBA" id="ARBA00022679"/>
    </source>
</evidence>
<dbReference type="PANTHER" id="PTHR43877:SF2">
    <property type="entry name" value="AMINOALKYLPHOSPHONATE N-ACETYLTRANSFERASE-RELATED"/>
    <property type="match status" value="1"/>
</dbReference>
<evidence type="ECO:0000259" key="3">
    <source>
        <dbReference type="PROSITE" id="PS51186"/>
    </source>
</evidence>
<evidence type="ECO:0000256" key="2">
    <source>
        <dbReference type="ARBA" id="ARBA00023315"/>
    </source>
</evidence>
<keyword evidence="2" id="KW-0012">Acyltransferase</keyword>
<dbReference type="CDD" id="cd04301">
    <property type="entry name" value="NAT_SF"/>
    <property type="match status" value="1"/>
</dbReference>
<dbReference type="InterPro" id="IPR000182">
    <property type="entry name" value="GNAT_dom"/>
</dbReference>
<protein>
    <submittedName>
        <fullName evidence="4">Ribosomal protein S18 acetylase RimI-like enzyme</fullName>
    </submittedName>
</protein>
<keyword evidence="4" id="KW-0687">Ribonucleoprotein</keyword>
<name>A0A2U1ATZ7_9BACT</name>
<proteinExistence type="predicted"/>